<dbReference type="Proteomes" id="UP001607303">
    <property type="component" value="Unassembled WGS sequence"/>
</dbReference>
<reference evidence="2 3" key="1">
    <citation type="journal article" date="2024" name="Ann. Entomol. Soc. Am.">
        <title>Genomic analyses of the southern and eastern yellowjacket wasps (Hymenoptera: Vespidae) reveal evolutionary signatures of social life.</title>
        <authorList>
            <person name="Catto M.A."/>
            <person name="Caine P.B."/>
            <person name="Orr S.E."/>
            <person name="Hunt B.G."/>
            <person name="Goodisman M.A.D."/>
        </authorList>
    </citation>
    <scope>NUCLEOTIDE SEQUENCE [LARGE SCALE GENOMIC DNA]</scope>
    <source>
        <strain evidence="2">232</strain>
        <tissue evidence="2">Head and thorax</tissue>
    </source>
</reference>
<dbReference type="EMBL" id="JAYRBN010000008">
    <property type="protein sequence ID" value="KAL2750866.1"/>
    <property type="molecule type" value="Genomic_DNA"/>
</dbReference>
<proteinExistence type="predicted"/>
<evidence type="ECO:0000313" key="2">
    <source>
        <dbReference type="EMBL" id="KAL2750866.1"/>
    </source>
</evidence>
<evidence type="ECO:0000313" key="3">
    <source>
        <dbReference type="Proteomes" id="UP001607303"/>
    </source>
</evidence>
<sequence length="269" mass="31292">MSSEFLTCQFHKSSQNSTRRIKFRTKLVESGRRRDGLRTRKLIVVKRKENESRRIDVESAARFHRIGDSRKRKKENKLRLKRRMENEEEEIELEVSDANDDDADEDEDEDDDRRVKMLGALEKYGRGGVEKGWKEGGWRVATLTPVHCANNASYRLHNERGCSYPSGKERGTRSEEKTAGSLVLLLAASGRREPNRVRRNSGWIQQTTSILEIDERARAFALDCKENDDRRSNKKTFGRLRGQVQVCTIQWARETGEKEIPEYQSFRIS</sequence>
<gene>
    <name evidence="2" type="ORF">V1477_000969</name>
</gene>
<evidence type="ECO:0000256" key="1">
    <source>
        <dbReference type="SAM" id="MobiDB-lite"/>
    </source>
</evidence>
<keyword evidence="3" id="KW-1185">Reference proteome</keyword>
<feature type="compositionally biased region" description="Acidic residues" evidence="1">
    <location>
        <begin position="86"/>
        <end position="111"/>
    </location>
</feature>
<dbReference type="AlphaFoldDB" id="A0ABD2D0H2"/>
<accession>A0ABD2D0H2</accession>
<comment type="caution">
    <text evidence="2">The sequence shown here is derived from an EMBL/GenBank/DDBJ whole genome shotgun (WGS) entry which is preliminary data.</text>
</comment>
<feature type="region of interest" description="Disordered" evidence="1">
    <location>
        <begin position="85"/>
        <end position="112"/>
    </location>
</feature>
<protein>
    <submittedName>
        <fullName evidence="2">Uncharacterized protein</fullName>
    </submittedName>
</protein>
<organism evidence="2 3">
    <name type="scientific">Vespula maculifrons</name>
    <name type="common">Eastern yellow jacket</name>
    <name type="synonym">Wasp</name>
    <dbReference type="NCBI Taxonomy" id="7453"/>
    <lineage>
        <taxon>Eukaryota</taxon>
        <taxon>Metazoa</taxon>
        <taxon>Ecdysozoa</taxon>
        <taxon>Arthropoda</taxon>
        <taxon>Hexapoda</taxon>
        <taxon>Insecta</taxon>
        <taxon>Pterygota</taxon>
        <taxon>Neoptera</taxon>
        <taxon>Endopterygota</taxon>
        <taxon>Hymenoptera</taxon>
        <taxon>Apocrita</taxon>
        <taxon>Aculeata</taxon>
        <taxon>Vespoidea</taxon>
        <taxon>Vespidae</taxon>
        <taxon>Vespinae</taxon>
        <taxon>Vespula</taxon>
    </lineage>
</organism>
<name>A0ABD2D0H2_VESMC</name>